<accession>A0A814BX25</accession>
<comment type="caution">
    <text evidence="1">The sequence shown here is derived from an EMBL/GenBank/DDBJ whole genome shotgun (WGS) entry which is preliminary data.</text>
</comment>
<dbReference type="Pfam" id="PF07412">
    <property type="entry name" value="Geminin"/>
    <property type="match status" value="1"/>
</dbReference>
<proteinExistence type="predicted"/>
<dbReference type="InterPro" id="IPR022786">
    <property type="entry name" value="Geminin/Multicilin"/>
</dbReference>
<dbReference type="EMBL" id="CAJNOJ010000069">
    <property type="protein sequence ID" value="CAF1024997.1"/>
    <property type="molecule type" value="Genomic_DNA"/>
</dbReference>
<evidence type="ECO:0000313" key="2">
    <source>
        <dbReference type="EMBL" id="CAF1024997.1"/>
    </source>
</evidence>
<evidence type="ECO:0008006" key="4">
    <source>
        <dbReference type="Google" id="ProtNLM"/>
    </source>
</evidence>
<evidence type="ECO:0000313" key="3">
    <source>
        <dbReference type="Proteomes" id="UP000663828"/>
    </source>
</evidence>
<dbReference type="AlphaFoldDB" id="A0A814BX25"/>
<dbReference type="EMBL" id="CAJNOR010000505">
    <property type="protein sequence ID" value="CAF0933652.1"/>
    <property type="molecule type" value="Genomic_DNA"/>
</dbReference>
<protein>
    <recommendedName>
        <fullName evidence="4">Geminin</fullName>
    </recommendedName>
</protein>
<organism evidence="1 3">
    <name type="scientific">Adineta ricciae</name>
    <name type="common">Rotifer</name>
    <dbReference type="NCBI Taxonomy" id="249248"/>
    <lineage>
        <taxon>Eukaryota</taxon>
        <taxon>Metazoa</taxon>
        <taxon>Spiralia</taxon>
        <taxon>Gnathifera</taxon>
        <taxon>Rotifera</taxon>
        <taxon>Eurotatoria</taxon>
        <taxon>Bdelloidea</taxon>
        <taxon>Adinetida</taxon>
        <taxon>Adinetidae</taxon>
        <taxon>Adineta</taxon>
    </lineage>
</organism>
<dbReference type="Proteomes" id="UP000663828">
    <property type="component" value="Unassembled WGS sequence"/>
</dbReference>
<dbReference type="GO" id="GO:0006275">
    <property type="term" value="P:regulation of DNA replication"/>
    <property type="evidence" value="ECO:0007669"/>
    <property type="project" value="InterPro"/>
</dbReference>
<keyword evidence="3" id="KW-1185">Reference proteome</keyword>
<dbReference type="SUPFAM" id="SSF111469">
    <property type="entry name" value="Geminin coiled-coil domain"/>
    <property type="match status" value="1"/>
</dbReference>
<evidence type="ECO:0000313" key="1">
    <source>
        <dbReference type="EMBL" id="CAF0933652.1"/>
    </source>
</evidence>
<reference evidence="1" key="1">
    <citation type="submission" date="2021-02" db="EMBL/GenBank/DDBJ databases">
        <authorList>
            <person name="Nowell W R."/>
        </authorList>
    </citation>
    <scope>NUCLEOTIDE SEQUENCE</scope>
</reference>
<sequence length="153" mass="17143">MSQKSPTKLSLLHSIENNRSGNQKAKSSTLSIPQSVGVNTEQIQCTRDVGSNTPNYAEQMARAMENGSGTEEFVQMLLQNEASEAYWKIVTERRKEAIEDTILENQQLHNLIDGLSKENDQLRVVAGHHDYLQSVLNSFTHEHDSLLDDSSTN</sequence>
<dbReference type="Gene3D" id="1.20.5.1180">
    <property type="entry name" value="Geminin coiled-coil domain"/>
    <property type="match status" value="1"/>
</dbReference>
<name>A0A814BX25_ADIRI</name>
<gene>
    <name evidence="2" type="ORF">EDS130_LOCUS16096</name>
    <name evidence="1" type="ORF">XAT740_LOCUS9721</name>
</gene>
<dbReference type="OrthoDB" id="10043826at2759"/>
<dbReference type="Proteomes" id="UP000663852">
    <property type="component" value="Unassembled WGS sequence"/>
</dbReference>